<dbReference type="SUPFAM" id="SSF49785">
    <property type="entry name" value="Galactose-binding domain-like"/>
    <property type="match status" value="1"/>
</dbReference>
<dbReference type="GO" id="GO:1902201">
    <property type="term" value="P:negative regulation of bacterial-type flagellum-dependent cell motility"/>
    <property type="evidence" value="ECO:0007669"/>
    <property type="project" value="TreeGrafter"/>
</dbReference>
<evidence type="ECO:0000256" key="2">
    <source>
        <dbReference type="ARBA" id="ARBA00034247"/>
    </source>
</evidence>
<keyword evidence="3" id="KW-0812">Transmembrane</keyword>
<accession>A0A7H9BIM7</accession>
<dbReference type="SUPFAM" id="SSF55073">
    <property type="entry name" value="Nucleotide cyclase"/>
    <property type="match status" value="1"/>
</dbReference>
<organism evidence="5 6">
    <name type="scientific">Chitinibacter bivalviorum</name>
    <dbReference type="NCBI Taxonomy" id="2739434"/>
    <lineage>
        <taxon>Bacteria</taxon>
        <taxon>Pseudomonadati</taxon>
        <taxon>Pseudomonadota</taxon>
        <taxon>Betaproteobacteria</taxon>
        <taxon>Neisseriales</taxon>
        <taxon>Chitinibacteraceae</taxon>
        <taxon>Chitinibacter</taxon>
    </lineage>
</organism>
<feature type="domain" description="GGDEF" evidence="4">
    <location>
        <begin position="306"/>
        <end position="433"/>
    </location>
</feature>
<dbReference type="Gene3D" id="3.30.70.270">
    <property type="match status" value="1"/>
</dbReference>
<proteinExistence type="predicted"/>
<comment type="catalytic activity">
    <reaction evidence="2">
        <text>2 GTP = 3',3'-c-di-GMP + 2 diphosphate</text>
        <dbReference type="Rhea" id="RHEA:24898"/>
        <dbReference type="ChEBI" id="CHEBI:33019"/>
        <dbReference type="ChEBI" id="CHEBI:37565"/>
        <dbReference type="ChEBI" id="CHEBI:58805"/>
        <dbReference type="EC" id="2.7.7.65"/>
    </reaction>
</comment>
<dbReference type="PROSITE" id="PS50887">
    <property type="entry name" value="GGDEF"/>
    <property type="match status" value="1"/>
</dbReference>
<sequence>MTNRALNILRIAMLSLMLLSICLLLWQHFGMTRVLRIDGQQDSKLFSPIDDRSLGGKSIAQLEQANQATIVKCALDATAYQWPFCEASLRLAAPPAGVDLSEFDTMALDVRLVSPGNKKLRIYLRNYEPEFSNLTDPLSLKVNELEVVVPDDGKIVIPLRFFRVATWWVDEKNIPFLLTDMKLNNVPQVEIATPGQVVSGNYQIEIRSIEFRGKWISLINLLLGIVIAWMLFGFIWLLLELLAYRERFHLKRAQMSELEQINRVLEIQAQVLSNKAQIDPLTGVLNREGLRDFLLLQWHDDLPSEAGLSVVFVDLDFFKRINDQYGHAVGDEVLKQFALLVGREIRHADALVRWGGEEFLVVSPGLPQLAASALAEKIRAIVEAASWPEGMRVTCSCGVATRVPGEQFSALIERADQALYRAKGGGRNRVELG</sequence>
<dbReference type="NCBIfam" id="TIGR00254">
    <property type="entry name" value="GGDEF"/>
    <property type="match status" value="1"/>
</dbReference>
<keyword evidence="3" id="KW-1133">Transmembrane helix</keyword>
<dbReference type="PANTHER" id="PTHR45138">
    <property type="entry name" value="REGULATORY COMPONENTS OF SENSORY TRANSDUCTION SYSTEM"/>
    <property type="match status" value="1"/>
</dbReference>
<dbReference type="GO" id="GO:0043709">
    <property type="term" value="P:cell adhesion involved in single-species biofilm formation"/>
    <property type="evidence" value="ECO:0007669"/>
    <property type="project" value="TreeGrafter"/>
</dbReference>
<dbReference type="FunFam" id="3.30.70.270:FF:000001">
    <property type="entry name" value="Diguanylate cyclase domain protein"/>
    <property type="match status" value="1"/>
</dbReference>
<evidence type="ECO:0000256" key="1">
    <source>
        <dbReference type="ARBA" id="ARBA00012528"/>
    </source>
</evidence>
<protein>
    <recommendedName>
        <fullName evidence="1">diguanylate cyclase</fullName>
        <ecNumber evidence="1">2.7.7.65</ecNumber>
    </recommendedName>
</protein>
<dbReference type="PANTHER" id="PTHR45138:SF9">
    <property type="entry name" value="DIGUANYLATE CYCLASE DGCM-RELATED"/>
    <property type="match status" value="1"/>
</dbReference>
<dbReference type="InterPro" id="IPR000160">
    <property type="entry name" value="GGDEF_dom"/>
</dbReference>
<evidence type="ECO:0000259" key="4">
    <source>
        <dbReference type="PROSITE" id="PS50887"/>
    </source>
</evidence>
<dbReference type="EMBL" id="CP058627">
    <property type="protein sequence ID" value="QLG88319.1"/>
    <property type="molecule type" value="Genomic_DNA"/>
</dbReference>
<evidence type="ECO:0000256" key="3">
    <source>
        <dbReference type="SAM" id="Phobius"/>
    </source>
</evidence>
<dbReference type="InterPro" id="IPR043128">
    <property type="entry name" value="Rev_trsase/Diguanyl_cyclase"/>
</dbReference>
<gene>
    <name evidence="5" type="ORF">HQ393_08700</name>
</gene>
<dbReference type="Pfam" id="PF00990">
    <property type="entry name" value="GGDEF"/>
    <property type="match status" value="1"/>
</dbReference>
<dbReference type="GO" id="GO:0005886">
    <property type="term" value="C:plasma membrane"/>
    <property type="evidence" value="ECO:0007669"/>
    <property type="project" value="TreeGrafter"/>
</dbReference>
<dbReference type="RefSeq" id="WP_179354835.1">
    <property type="nucleotide sequence ID" value="NZ_CP058627.1"/>
</dbReference>
<keyword evidence="6" id="KW-1185">Reference proteome</keyword>
<dbReference type="AlphaFoldDB" id="A0A7H9BIM7"/>
<dbReference type="CDD" id="cd01949">
    <property type="entry name" value="GGDEF"/>
    <property type="match status" value="1"/>
</dbReference>
<dbReference type="InterPro" id="IPR029787">
    <property type="entry name" value="Nucleotide_cyclase"/>
</dbReference>
<dbReference type="GO" id="GO:0052621">
    <property type="term" value="F:diguanylate cyclase activity"/>
    <property type="evidence" value="ECO:0007669"/>
    <property type="project" value="UniProtKB-EC"/>
</dbReference>
<dbReference type="KEGG" id="chiz:HQ393_08700"/>
<evidence type="ECO:0000313" key="6">
    <source>
        <dbReference type="Proteomes" id="UP000509597"/>
    </source>
</evidence>
<dbReference type="Proteomes" id="UP000509597">
    <property type="component" value="Chromosome"/>
</dbReference>
<dbReference type="SMART" id="SM00267">
    <property type="entry name" value="GGDEF"/>
    <property type="match status" value="1"/>
</dbReference>
<feature type="transmembrane region" description="Helical" evidence="3">
    <location>
        <begin position="6"/>
        <end position="26"/>
    </location>
</feature>
<dbReference type="EC" id="2.7.7.65" evidence="1"/>
<evidence type="ECO:0000313" key="5">
    <source>
        <dbReference type="EMBL" id="QLG88319.1"/>
    </source>
</evidence>
<dbReference type="InterPro" id="IPR050469">
    <property type="entry name" value="Diguanylate_Cyclase"/>
</dbReference>
<name>A0A7H9BIM7_9NEIS</name>
<feature type="transmembrane region" description="Helical" evidence="3">
    <location>
        <begin position="215"/>
        <end position="239"/>
    </location>
</feature>
<dbReference type="InterPro" id="IPR008979">
    <property type="entry name" value="Galactose-bd-like_sf"/>
</dbReference>
<reference evidence="5 6" key="1">
    <citation type="submission" date="2020-07" db="EMBL/GenBank/DDBJ databases">
        <title>Complete genome sequence of Chitinibacter sp. 2T18.</title>
        <authorList>
            <person name="Bae J.-W."/>
            <person name="Choi J.-W."/>
        </authorList>
    </citation>
    <scope>NUCLEOTIDE SEQUENCE [LARGE SCALE GENOMIC DNA]</scope>
    <source>
        <strain evidence="5 6">2T18</strain>
    </source>
</reference>
<keyword evidence="3" id="KW-0472">Membrane</keyword>